<dbReference type="InterPro" id="IPR012337">
    <property type="entry name" value="RNaseH-like_sf"/>
</dbReference>
<feature type="domain" description="RNase H type-1" evidence="2">
    <location>
        <begin position="86"/>
        <end position="203"/>
    </location>
</feature>
<protein>
    <recommendedName>
        <fullName evidence="2">RNase H type-1 domain-containing protein</fullName>
    </recommendedName>
</protein>
<dbReference type="GO" id="GO:0003676">
    <property type="term" value="F:nucleic acid binding"/>
    <property type="evidence" value="ECO:0007669"/>
    <property type="project" value="InterPro"/>
</dbReference>
<dbReference type="SUPFAM" id="SSF53098">
    <property type="entry name" value="Ribonuclease H-like"/>
    <property type="match status" value="1"/>
</dbReference>
<reference evidence="4" key="1">
    <citation type="journal article" date="2019" name="Nat. Commun.">
        <title>The genome of broomcorn millet.</title>
        <authorList>
            <person name="Zou C."/>
            <person name="Miki D."/>
            <person name="Li D."/>
            <person name="Tang Q."/>
            <person name="Xiao L."/>
            <person name="Rajput S."/>
            <person name="Deng P."/>
            <person name="Jia W."/>
            <person name="Huang R."/>
            <person name="Zhang M."/>
            <person name="Sun Y."/>
            <person name="Hu J."/>
            <person name="Fu X."/>
            <person name="Schnable P.S."/>
            <person name="Li F."/>
            <person name="Zhang H."/>
            <person name="Feng B."/>
            <person name="Zhu X."/>
            <person name="Liu R."/>
            <person name="Schnable J.C."/>
            <person name="Zhu J.-K."/>
            <person name="Zhang H."/>
        </authorList>
    </citation>
    <scope>NUCLEOTIDE SEQUENCE [LARGE SCALE GENOMIC DNA]</scope>
</reference>
<dbReference type="OrthoDB" id="690769at2759"/>
<proteinExistence type="predicted"/>
<sequence length="238" mass="26346">MGKLMLILWRCWFVHNELTQSARKLSIEASVGFLLNYWDTMITIRQDPILDRKGKQVCGSSSKRSSAKESMKPCWQMPEAGVIKINVDGAFKENGDASIGVVIRDSAGSVLLTAWRVISNAASAEEVELLACREGVSLAAEWSPLPAILESDCLSAVNVLRKPSDQRSSSTFVIQETTEVAKGLPSFQVHHIKREQNGVAHELLAQLAIRLFHNAVWRNRCPACVEQLVTQDCNLVSE</sequence>
<dbReference type="Pfam" id="PF13456">
    <property type="entry name" value="RVT_3"/>
    <property type="match status" value="1"/>
</dbReference>
<keyword evidence="4" id="KW-1185">Reference proteome</keyword>
<dbReference type="InterPro" id="IPR053151">
    <property type="entry name" value="RNase_H-like"/>
</dbReference>
<dbReference type="EMBL" id="PQIB02000004">
    <property type="protein sequence ID" value="RLN25696.1"/>
    <property type="molecule type" value="Genomic_DNA"/>
</dbReference>
<dbReference type="InterPro" id="IPR044730">
    <property type="entry name" value="RNase_H-like_dom_plant"/>
</dbReference>
<feature type="signal peptide" evidence="1">
    <location>
        <begin position="1"/>
        <end position="16"/>
    </location>
</feature>
<dbReference type="CDD" id="cd06222">
    <property type="entry name" value="RNase_H_like"/>
    <property type="match status" value="1"/>
</dbReference>
<dbReference type="Gene3D" id="3.30.420.10">
    <property type="entry name" value="Ribonuclease H-like superfamily/Ribonuclease H"/>
    <property type="match status" value="1"/>
</dbReference>
<name>A0A3L6SSN3_PANMI</name>
<dbReference type="PANTHER" id="PTHR47723:SF24">
    <property type="entry name" value="RNASE H TYPE-1 DOMAIN-CONTAINING PROTEIN"/>
    <property type="match status" value="1"/>
</dbReference>
<dbReference type="GO" id="GO:0004523">
    <property type="term" value="F:RNA-DNA hybrid ribonuclease activity"/>
    <property type="evidence" value="ECO:0007669"/>
    <property type="project" value="InterPro"/>
</dbReference>
<comment type="caution">
    <text evidence="3">The sequence shown here is derived from an EMBL/GenBank/DDBJ whole genome shotgun (WGS) entry which is preliminary data.</text>
</comment>
<evidence type="ECO:0000313" key="4">
    <source>
        <dbReference type="Proteomes" id="UP000275267"/>
    </source>
</evidence>
<evidence type="ECO:0000313" key="3">
    <source>
        <dbReference type="EMBL" id="RLN25696.1"/>
    </source>
</evidence>
<organism evidence="3 4">
    <name type="scientific">Panicum miliaceum</name>
    <name type="common">Proso millet</name>
    <name type="synonym">Broomcorn millet</name>
    <dbReference type="NCBI Taxonomy" id="4540"/>
    <lineage>
        <taxon>Eukaryota</taxon>
        <taxon>Viridiplantae</taxon>
        <taxon>Streptophyta</taxon>
        <taxon>Embryophyta</taxon>
        <taxon>Tracheophyta</taxon>
        <taxon>Spermatophyta</taxon>
        <taxon>Magnoliopsida</taxon>
        <taxon>Liliopsida</taxon>
        <taxon>Poales</taxon>
        <taxon>Poaceae</taxon>
        <taxon>PACMAD clade</taxon>
        <taxon>Panicoideae</taxon>
        <taxon>Panicodae</taxon>
        <taxon>Paniceae</taxon>
        <taxon>Panicinae</taxon>
        <taxon>Panicum</taxon>
        <taxon>Panicum sect. Panicum</taxon>
    </lineage>
</organism>
<dbReference type="PANTHER" id="PTHR47723">
    <property type="entry name" value="OS05G0353850 PROTEIN"/>
    <property type="match status" value="1"/>
</dbReference>
<dbReference type="InterPro" id="IPR002156">
    <property type="entry name" value="RNaseH_domain"/>
</dbReference>
<evidence type="ECO:0000259" key="2">
    <source>
        <dbReference type="Pfam" id="PF13456"/>
    </source>
</evidence>
<feature type="chain" id="PRO_5018280372" description="RNase H type-1 domain-containing protein" evidence="1">
    <location>
        <begin position="17"/>
        <end position="238"/>
    </location>
</feature>
<dbReference type="STRING" id="4540.A0A3L6SSN3"/>
<gene>
    <name evidence="3" type="ORF">C2845_PM07G29720</name>
</gene>
<keyword evidence="1" id="KW-0732">Signal</keyword>
<accession>A0A3L6SSN3</accession>
<dbReference type="Proteomes" id="UP000275267">
    <property type="component" value="Unassembled WGS sequence"/>
</dbReference>
<dbReference type="AlphaFoldDB" id="A0A3L6SSN3"/>
<dbReference type="InterPro" id="IPR036397">
    <property type="entry name" value="RNaseH_sf"/>
</dbReference>
<evidence type="ECO:0000256" key="1">
    <source>
        <dbReference type="SAM" id="SignalP"/>
    </source>
</evidence>